<dbReference type="PANTHER" id="PTHR18964:SF149">
    <property type="entry name" value="BIFUNCTIONAL UDP-N-ACETYLGLUCOSAMINE 2-EPIMERASE_N-ACETYLMANNOSAMINE KINASE"/>
    <property type="match status" value="1"/>
</dbReference>
<dbReference type="EMBL" id="JBEPMJ010000011">
    <property type="protein sequence ID" value="MET3750519.1"/>
    <property type="molecule type" value="Genomic_DNA"/>
</dbReference>
<sequence>MEKYVGVDVGGTNLKFGIFLSDGQLIKKWSIVTDYSDHGIHMWKQICEEINKNIEKKDLRGIGIGIPGPVLENGFVEVCVNLDLHNFNPASVLKEYFPDVEIAVVNDANAAALGEQWKGSGQGYRSIGMVTLGTGVGGAIIIDGKLCCGANGLSGEIGHIRVNSDEKEECTCGGVGCVDQIASATGIVRYAKKLLMENDAESSLRMKEEFTAEDVINAAKAGDNVAEHIINHCMKYLAKALAAAAYIADPEVFIIGGGVSNAGQYLIDIIQESFNTYITLSKKKALIIKASLGNDAGIYGAAKTVIG</sequence>
<name>A0ABV2M238_9FIRM</name>
<dbReference type="SUPFAM" id="SSF53067">
    <property type="entry name" value="Actin-like ATPase domain"/>
    <property type="match status" value="1"/>
</dbReference>
<evidence type="ECO:0000256" key="1">
    <source>
        <dbReference type="ARBA" id="ARBA00006479"/>
    </source>
</evidence>
<dbReference type="PROSITE" id="PS01125">
    <property type="entry name" value="ROK"/>
    <property type="match status" value="1"/>
</dbReference>
<keyword evidence="2" id="KW-0808">Transferase</keyword>
<dbReference type="InterPro" id="IPR043129">
    <property type="entry name" value="ATPase_NBD"/>
</dbReference>
<dbReference type="EC" id="2.7.1.2" evidence="2"/>
<dbReference type="Proteomes" id="UP001549106">
    <property type="component" value="Unassembled WGS sequence"/>
</dbReference>
<dbReference type="GO" id="GO:0004340">
    <property type="term" value="F:glucokinase activity"/>
    <property type="evidence" value="ECO:0007669"/>
    <property type="project" value="UniProtKB-EC"/>
</dbReference>
<accession>A0ABV2M238</accession>
<keyword evidence="3" id="KW-1185">Reference proteome</keyword>
<dbReference type="PANTHER" id="PTHR18964">
    <property type="entry name" value="ROK (REPRESSOR, ORF, KINASE) FAMILY"/>
    <property type="match status" value="1"/>
</dbReference>
<comment type="caution">
    <text evidence="2">The sequence shown here is derived from an EMBL/GenBank/DDBJ whole genome shotgun (WGS) entry which is preliminary data.</text>
</comment>
<dbReference type="RefSeq" id="WP_257464584.1">
    <property type="nucleotide sequence ID" value="NZ_JANJZT010000011.1"/>
</dbReference>
<comment type="similarity">
    <text evidence="1">Belongs to the ROK (NagC/XylR) family.</text>
</comment>
<evidence type="ECO:0000313" key="3">
    <source>
        <dbReference type="Proteomes" id="UP001549106"/>
    </source>
</evidence>
<proteinExistence type="inferred from homology"/>
<dbReference type="InterPro" id="IPR000600">
    <property type="entry name" value="ROK"/>
</dbReference>
<gene>
    <name evidence="2" type="ORF">ABID24_001771</name>
</gene>
<dbReference type="Gene3D" id="3.30.420.40">
    <property type="match status" value="2"/>
</dbReference>
<protein>
    <submittedName>
        <fullName evidence="2">Glucokinase</fullName>
        <ecNumber evidence="2">2.7.1.2</ecNumber>
    </submittedName>
</protein>
<organism evidence="2 3">
    <name type="scientific">Blautia caecimuris</name>
    <dbReference type="NCBI Taxonomy" id="1796615"/>
    <lineage>
        <taxon>Bacteria</taxon>
        <taxon>Bacillati</taxon>
        <taxon>Bacillota</taxon>
        <taxon>Clostridia</taxon>
        <taxon>Lachnospirales</taxon>
        <taxon>Lachnospiraceae</taxon>
        <taxon>Blautia</taxon>
    </lineage>
</organism>
<reference evidence="2 3" key="1">
    <citation type="submission" date="2024-06" db="EMBL/GenBank/DDBJ databases">
        <title>Genomic Encyclopedia of Type Strains, Phase IV (KMG-IV): sequencing the most valuable type-strain genomes for metagenomic binning, comparative biology and taxonomic classification.</title>
        <authorList>
            <person name="Goeker M."/>
        </authorList>
    </citation>
    <scope>NUCLEOTIDE SEQUENCE [LARGE SCALE GENOMIC DNA]</scope>
    <source>
        <strain evidence="2 3">DSM 29492</strain>
    </source>
</reference>
<evidence type="ECO:0000313" key="2">
    <source>
        <dbReference type="EMBL" id="MET3750519.1"/>
    </source>
</evidence>
<dbReference type="InterPro" id="IPR049874">
    <property type="entry name" value="ROK_cs"/>
</dbReference>
<dbReference type="Pfam" id="PF00480">
    <property type="entry name" value="ROK"/>
    <property type="match status" value="1"/>
</dbReference>